<sequence length="461" mass="51789">MSHPIPQMVDISHALQSSSIEKIRSDIREFQQMSELSEGEFATVKKYIESLESAFEQFTKDNEHIESGSDPAVTEADKQLYSGLKAMYADYLLQLGEIWKQNRDGGDCEVLDYIVEELPYLQANERKSYIDNLILGNKYDEKLSQSGKILEGMVNLCVLDSTLTGNLRSYITFLRKIGFSSESLRNALPADLSNSPWLTDSSSETVVDVGAAKKITTDRAGTPPLKEQDDKNGAEDEKKKKISFSRYLKKGDVPVNENGKRKLTATAVRNDSKKAKKQETTNLNSILKTNGSSKKNSNTIKFVDDSILVKVYGDGLPNEGLYVTPEKLKKILKPFKEGEPRETVLVENYKRNAPELDIEFDLSPEEFDVTETKGGPIPCETVVPLRYRLNFTNFSSELSNRPPREPVVVEEPMDAMKKNKGPLIVRAFGKNSLLLRKDRGGLPYKRVPEVLPIDYPSRASQ</sequence>
<proteinExistence type="predicted"/>
<dbReference type="AlphaFoldDB" id="A0A7H9HY49"/>
<feature type="compositionally biased region" description="Basic and acidic residues" evidence="1">
    <location>
        <begin position="226"/>
        <end position="238"/>
    </location>
</feature>
<evidence type="ECO:0000313" key="3">
    <source>
        <dbReference type="Proteomes" id="UP000510647"/>
    </source>
</evidence>
<name>A0A7H9HY49_9SACH</name>
<dbReference type="OrthoDB" id="4070347at2759"/>
<reference evidence="2 3" key="1">
    <citation type="submission" date="2020-06" db="EMBL/GenBank/DDBJ databases">
        <title>The yeast mating-type switching endonuclease HO is a domesticated member of an unorthodox homing genetic element family.</title>
        <authorList>
            <person name="Coughlan A.Y."/>
            <person name="Lombardi L."/>
            <person name="Braun-Galleani S."/>
            <person name="Martos A.R."/>
            <person name="Galeote V."/>
            <person name="Bigey F."/>
            <person name="Dequin S."/>
            <person name="Byrne K.P."/>
            <person name="Wolfe K.H."/>
        </authorList>
    </citation>
    <scope>NUCLEOTIDE SEQUENCE [LARGE SCALE GENOMIC DNA]</scope>
    <source>
        <strain evidence="2 3">CBS2947</strain>
    </source>
</reference>
<protein>
    <submittedName>
        <fullName evidence="2">Uncharacterized protein</fullName>
    </submittedName>
</protein>
<dbReference type="Proteomes" id="UP000510647">
    <property type="component" value="Chromosome 8"/>
</dbReference>
<dbReference type="EMBL" id="CP059274">
    <property type="protein sequence ID" value="QLQ82293.1"/>
    <property type="molecule type" value="Genomic_DNA"/>
</dbReference>
<feature type="region of interest" description="Disordered" evidence="1">
    <location>
        <begin position="217"/>
        <end position="238"/>
    </location>
</feature>
<gene>
    <name evidence="2" type="ORF">HG537_0H00540</name>
</gene>
<keyword evidence="3" id="KW-1185">Reference proteome</keyword>
<organism evidence="2 3">
    <name type="scientific">Torulaspora globosa</name>
    <dbReference type="NCBI Taxonomy" id="48254"/>
    <lineage>
        <taxon>Eukaryota</taxon>
        <taxon>Fungi</taxon>
        <taxon>Dikarya</taxon>
        <taxon>Ascomycota</taxon>
        <taxon>Saccharomycotina</taxon>
        <taxon>Saccharomycetes</taxon>
        <taxon>Saccharomycetales</taxon>
        <taxon>Saccharomycetaceae</taxon>
        <taxon>Torulaspora</taxon>
    </lineage>
</organism>
<evidence type="ECO:0000313" key="2">
    <source>
        <dbReference type="EMBL" id="QLQ82293.1"/>
    </source>
</evidence>
<evidence type="ECO:0000256" key="1">
    <source>
        <dbReference type="SAM" id="MobiDB-lite"/>
    </source>
</evidence>
<accession>A0A7H9HY49</accession>